<comment type="subcellular location">
    <subcellularLocation>
        <location evidence="6">Cytoplasm</location>
    </subcellularLocation>
</comment>
<keyword evidence="3 6" id="KW-0805">Transcription regulation</keyword>
<dbReference type="FunFam" id="1.10.10.200:FF:000002">
    <property type="entry name" value="Probable transcriptional regulatory protein CLM62_37755"/>
    <property type="match status" value="1"/>
</dbReference>
<evidence type="ECO:0000256" key="6">
    <source>
        <dbReference type="HAMAP-Rule" id="MF_00693"/>
    </source>
</evidence>
<feature type="domain" description="TACO1/YebC-like N-terminal" evidence="8">
    <location>
        <begin position="5"/>
        <end position="76"/>
    </location>
</feature>
<dbReference type="InterPro" id="IPR002876">
    <property type="entry name" value="Transcrip_reg_TACO1-like"/>
</dbReference>
<proteinExistence type="inferred from homology"/>
<dbReference type="HOGENOM" id="CLU_062974_2_2_9"/>
<dbReference type="NCBIfam" id="NF009044">
    <property type="entry name" value="PRK12378.1"/>
    <property type="match status" value="1"/>
</dbReference>
<dbReference type="InterPro" id="IPR048300">
    <property type="entry name" value="TACO1_YebC-like_2nd/3rd_dom"/>
</dbReference>
<evidence type="ECO:0000259" key="8">
    <source>
        <dbReference type="Pfam" id="PF20772"/>
    </source>
</evidence>
<keyword evidence="4 6" id="KW-0238">DNA-binding</keyword>
<organism evidence="9 10">
    <name type="scientific">Desulfoscipio gibsoniae DSM 7213</name>
    <dbReference type="NCBI Taxonomy" id="767817"/>
    <lineage>
        <taxon>Bacteria</taxon>
        <taxon>Bacillati</taxon>
        <taxon>Bacillota</taxon>
        <taxon>Clostridia</taxon>
        <taxon>Eubacteriales</taxon>
        <taxon>Desulfallaceae</taxon>
        <taxon>Desulfoscipio</taxon>
    </lineage>
</organism>
<name>R4KL32_9FIRM</name>
<evidence type="ECO:0000256" key="4">
    <source>
        <dbReference type="ARBA" id="ARBA00023125"/>
    </source>
</evidence>
<reference evidence="9 10" key="1">
    <citation type="submission" date="2012-01" db="EMBL/GenBank/DDBJ databases">
        <title>Complete sequence of Desulfotomaculum gibsoniae DSM 7213.</title>
        <authorList>
            <consortium name="US DOE Joint Genome Institute"/>
            <person name="Lucas S."/>
            <person name="Han J."/>
            <person name="Lapidus A."/>
            <person name="Cheng J.-F."/>
            <person name="Goodwin L."/>
            <person name="Pitluck S."/>
            <person name="Peters L."/>
            <person name="Ovchinnikova G."/>
            <person name="Teshima H."/>
            <person name="Detter J.C."/>
            <person name="Han C."/>
            <person name="Tapia R."/>
            <person name="Land M."/>
            <person name="Hauser L."/>
            <person name="Kyrpides N."/>
            <person name="Ivanova N."/>
            <person name="Pagani I."/>
            <person name="Parshina S."/>
            <person name="Plugge C."/>
            <person name="Muyzer G."/>
            <person name="Kuever J."/>
            <person name="Ivanova A."/>
            <person name="Nazina T."/>
            <person name="Klenk H.-P."/>
            <person name="Brambilla E."/>
            <person name="Spring S."/>
            <person name="Stams A.F."/>
            <person name="Woyke T."/>
        </authorList>
    </citation>
    <scope>NUCLEOTIDE SEQUENCE [LARGE SCALE GENOMIC DNA]</scope>
    <source>
        <strain evidence="9 10">DSM 7213</strain>
    </source>
</reference>
<dbReference type="eggNOG" id="COG0217">
    <property type="taxonomic scope" value="Bacteria"/>
</dbReference>
<feature type="domain" description="TACO1/YebC-like second and third" evidence="7">
    <location>
        <begin position="82"/>
        <end position="239"/>
    </location>
</feature>
<dbReference type="EMBL" id="CP003273">
    <property type="protein sequence ID" value="AGL01235.1"/>
    <property type="molecule type" value="Genomic_DNA"/>
</dbReference>
<evidence type="ECO:0000259" key="7">
    <source>
        <dbReference type="Pfam" id="PF01709"/>
    </source>
</evidence>
<dbReference type="NCBIfam" id="NF001030">
    <property type="entry name" value="PRK00110.1"/>
    <property type="match status" value="1"/>
</dbReference>
<dbReference type="KEGG" id="dgi:Desgi_1787"/>
<dbReference type="NCBIfam" id="TIGR01033">
    <property type="entry name" value="YebC/PmpR family DNA-binding transcriptional regulator"/>
    <property type="match status" value="1"/>
</dbReference>
<dbReference type="InterPro" id="IPR029072">
    <property type="entry name" value="YebC-like"/>
</dbReference>
<evidence type="ECO:0000256" key="3">
    <source>
        <dbReference type="ARBA" id="ARBA00023015"/>
    </source>
</evidence>
<dbReference type="Pfam" id="PF01709">
    <property type="entry name" value="Transcrip_reg"/>
    <property type="match status" value="1"/>
</dbReference>
<dbReference type="STRING" id="767817.Desgi_1787"/>
<dbReference type="PANTHER" id="PTHR12532">
    <property type="entry name" value="TRANSLATIONAL ACTIVATOR OF CYTOCHROME C OXIDASE 1"/>
    <property type="match status" value="1"/>
</dbReference>
<dbReference type="HAMAP" id="MF_00693">
    <property type="entry name" value="Transcrip_reg_TACO1"/>
    <property type="match status" value="1"/>
</dbReference>
<dbReference type="Proteomes" id="UP000013520">
    <property type="component" value="Chromosome"/>
</dbReference>
<keyword evidence="2 6" id="KW-0963">Cytoplasm</keyword>
<evidence type="ECO:0000313" key="9">
    <source>
        <dbReference type="EMBL" id="AGL01235.1"/>
    </source>
</evidence>
<dbReference type="RefSeq" id="WP_006522415.1">
    <property type="nucleotide sequence ID" value="NC_021184.1"/>
</dbReference>
<comment type="similarity">
    <text evidence="1 6">Belongs to the TACO1 family.</text>
</comment>
<dbReference type="InterPro" id="IPR017856">
    <property type="entry name" value="Integrase-like_N"/>
</dbReference>
<dbReference type="OrthoDB" id="9781053at2"/>
<dbReference type="GO" id="GO:0005829">
    <property type="term" value="C:cytosol"/>
    <property type="evidence" value="ECO:0007669"/>
    <property type="project" value="TreeGrafter"/>
</dbReference>
<keyword evidence="5 6" id="KW-0804">Transcription</keyword>
<gene>
    <name evidence="9" type="ORF">Desgi_1787</name>
</gene>
<accession>R4KL32</accession>
<evidence type="ECO:0000256" key="2">
    <source>
        <dbReference type="ARBA" id="ARBA00022490"/>
    </source>
</evidence>
<evidence type="ECO:0000313" key="10">
    <source>
        <dbReference type="Proteomes" id="UP000013520"/>
    </source>
</evidence>
<dbReference type="InterPro" id="IPR049083">
    <property type="entry name" value="TACO1_YebC_N"/>
</dbReference>
<dbReference type="Gene3D" id="3.30.70.980">
    <property type="match status" value="2"/>
</dbReference>
<evidence type="ECO:0000256" key="1">
    <source>
        <dbReference type="ARBA" id="ARBA00008724"/>
    </source>
</evidence>
<keyword evidence="10" id="KW-1185">Reference proteome</keyword>
<dbReference type="Pfam" id="PF20772">
    <property type="entry name" value="TACO1_YebC_N"/>
    <property type="match status" value="1"/>
</dbReference>
<sequence length="245" mass="26881">MSGHSKWSTIKRKKAKVDSQRGKVFTKIAKEIIAAARQGGGDPEANLRLKNAIAKAKEENIPNDNIQRAIKRGTGELGGANYEELTYEGYGPGGVAVMIDIMTDNRNRTAGEIRHLFSKYGGNLGETGCVSWMFDTRGVLIIEKANLKVDSDEFLLTALDAGALDVKEEDDSLEVITEPDAINQVADTLAVEGVIISHSEISRIPQNTVVLTGSQQEQMLKLMDMLEDHDDVQDVYANFDIVDEE</sequence>
<dbReference type="SUPFAM" id="SSF75625">
    <property type="entry name" value="YebC-like"/>
    <property type="match status" value="1"/>
</dbReference>
<dbReference type="GO" id="GO:0006355">
    <property type="term" value="P:regulation of DNA-templated transcription"/>
    <property type="evidence" value="ECO:0007669"/>
    <property type="project" value="UniProtKB-UniRule"/>
</dbReference>
<protein>
    <recommendedName>
        <fullName evidence="6">Probable transcriptional regulatory protein Desgi_1787</fullName>
    </recommendedName>
</protein>
<dbReference type="AlphaFoldDB" id="R4KL32"/>
<dbReference type="PANTHER" id="PTHR12532:SF6">
    <property type="entry name" value="TRANSCRIPTIONAL REGULATORY PROTEIN YEBC-RELATED"/>
    <property type="match status" value="1"/>
</dbReference>
<dbReference type="GO" id="GO:0003677">
    <property type="term" value="F:DNA binding"/>
    <property type="evidence" value="ECO:0007669"/>
    <property type="project" value="UniProtKB-UniRule"/>
</dbReference>
<dbReference type="Gene3D" id="1.10.10.200">
    <property type="match status" value="1"/>
</dbReference>
<dbReference type="InterPro" id="IPR026564">
    <property type="entry name" value="Transcrip_reg_TACO1-like_dom3"/>
</dbReference>
<evidence type="ECO:0000256" key="5">
    <source>
        <dbReference type="ARBA" id="ARBA00023163"/>
    </source>
</evidence>